<proteinExistence type="predicted"/>
<evidence type="ECO:0000313" key="2">
    <source>
        <dbReference type="Proteomes" id="UP001393056"/>
    </source>
</evidence>
<organism evidence="1 2">
    <name type="scientific">Flavobacterium helocola</name>
    <dbReference type="NCBI Taxonomy" id="3139139"/>
    <lineage>
        <taxon>Bacteria</taxon>
        <taxon>Pseudomonadati</taxon>
        <taxon>Bacteroidota</taxon>
        <taxon>Flavobacteriia</taxon>
        <taxon>Flavobacteriales</taxon>
        <taxon>Flavobacteriaceae</taxon>
        <taxon>Flavobacterium</taxon>
    </lineage>
</organism>
<name>A0ABU9I7M9_9FLAO</name>
<sequence>MKGFLNGLRFALKYGAYLTVIFDIIGYSIEQFEKIENKQNKEVNNDK</sequence>
<dbReference type="Proteomes" id="UP001393056">
    <property type="component" value="Unassembled WGS sequence"/>
</dbReference>
<accession>A0ABU9I7M9</accession>
<reference evidence="1 2" key="1">
    <citation type="submission" date="2024-04" db="EMBL/GenBank/DDBJ databases">
        <title>Flavobacterium sp. DGU41 16S ribosomal RNA gene Genome sequencing and assembly.</title>
        <authorList>
            <person name="Park S."/>
        </authorList>
    </citation>
    <scope>NUCLEOTIDE SEQUENCE [LARGE SCALE GENOMIC DNA]</scope>
    <source>
        <strain evidence="1 2">DGU41</strain>
    </source>
</reference>
<dbReference type="EMBL" id="JBBYHT010000004">
    <property type="protein sequence ID" value="MEL1248429.1"/>
    <property type="molecule type" value="Genomic_DNA"/>
</dbReference>
<protein>
    <submittedName>
        <fullName evidence="1">Uncharacterized protein</fullName>
    </submittedName>
</protein>
<gene>
    <name evidence="1" type="ORF">AAEO58_10275</name>
</gene>
<comment type="caution">
    <text evidence="1">The sequence shown here is derived from an EMBL/GenBank/DDBJ whole genome shotgun (WGS) entry which is preliminary data.</text>
</comment>
<keyword evidence="2" id="KW-1185">Reference proteome</keyword>
<evidence type="ECO:0000313" key="1">
    <source>
        <dbReference type="EMBL" id="MEL1248429.1"/>
    </source>
</evidence>
<dbReference type="RefSeq" id="WP_291108226.1">
    <property type="nucleotide sequence ID" value="NZ_JBBYHT010000004.1"/>
</dbReference>